<name>A0A3B0WU10_9ZZZZ</name>
<dbReference type="EMBL" id="UOFG01000084">
    <property type="protein sequence ID" value="VAW59485.1"/>
    <property type="molecule type" value="Genomic_DNA"/>
</dbReference>
<dbReference type="AlphaFoldDB" id="A0A3B0WU10"/>
<organism evidence="1">
    <name type="scientific">hydrothermal vent metagenome</name>
    <dbReference type="NCBI Taxonomy" id="652676"/>
    <lineage>
        <taxon>unclassified sequences</taxon>
        <taxon>metagenomes</taxon>
        <taxon>ecological metagenomes</taxon>
    </lineage>
</organism>
<evidence type="ECO:0000313" key="1">
    <source>
        <dbReference type="EMBL" id="VAW59485.1"/>
    </source>
</evidence>
<gene>
    <name evidence="1" type="ORF">MNBD_GAMMA11-2652</name>
</gene>
<proteinExistence type="predicted"/>
<sequence length="188" mass="21091">MRYEPDILISWKERIATIEKRQPHGCRYRAYRDGFTATFQLWLSFLLVSVISTTRHTAYKNPSTDFVSATDTIYINTTIPDSQAMIRTGFGLPGLSASMPKKIYNNRASIFAISQLFSATDNCKVYNINSAVVNSSVSTICGKIFTPRFFSLCAKLIIKIPRTKKPLNESIAHVTCINLSHSKTTTPP</sequence>
<accession>A0A3B0WU10</accession>
<protein>
    <submittedName>
        <fullName evidence="1">Uncharacterized protein</fullName>
    </submittedName>
</protein>
<reference evidence="1" key="1">
    <citation type="submission" date="2018-06" db="EMBL/GenBank/DDBJ databases">
        <authorList>
            <person name="Zhirakovskaya E."/>
        </authorList>
    </citation>
    <scope>NUCLEOTIDE SEQUENCE</scope>
</reference>